<comment type="caution">
    <text evidence="3">The sequence shown here is derived from an EMBL/GenBank/DDBJ whole genome shotgun (WGS) entry which is preliminary data.</text>
</comment>
<dbReference type="InterPro" id="IPR027417">
    <property type="entry name" value="P-loop_NTPase"/>
</dbReference>
<dbReference type="SUPFAM" id="SSF52540">
    <property type="entry name" value="P-loop containing nucleoside triphosphate hydrolases"/>
    <property type="match status" value="1"/>
</dbReference>
<dbReference type="EMBL" id="LIUF01000001">
    <property type="protein sequence ID" value="KOX94683.1"/>
    <property type="molecule type" value="Genomic_DNA"/>
</dbReference>
<protein>
    <submittedName>
        <fullName evidence="3">Transcriptional regulator</fullName>
    </submittedName>
</protein>
<dbReference type="PANTHER" id="PTHR43637">
    <property type="entry name" value="UPF0273 PROTEIN TM_0370"/>
    <property type="match status" value="1"/>
</dbReference>
<accession>A0A0N0U9V0</accession>
<dbReference type="Pfam" id="PF23442">
    <property type="entry name" value="DUF7125"/>
    <property type="match status" value="1"/>
</dbReference>
<dbReference type="PANTHER" id="PTHR43637:SF2">
    <property type="entry name" value="PROTEIN GVPD 1"/>
    <property type="match status" value="1"/>
</dbReference>
<keyword evidence="2" id="KW-0067">ATP-binding</keyword>
<name>A0A0N0U9V0_9EURY</name>
<dbReference type="STRING" id="1705562.AMS69_02155"/>
<proteinExistence type="predicted"/>
<evidence type="ECO:0000313" key="4">
    <source>
        <dbReference type="Proteomes" id="UP000037729"/>
    </source>
</evidence>
<keyword evidence="4" id="KW-1185">Reference proteome</keyword>
<dbReference type="Gene3D" id="3.40.50.300">
    <property type="entry name" value="P-loop containing nucleotide triphosphate hydrolases"/>
    <property type="match status" value="1"/>
</dbReference>
<reference evidence="3 4" key="1">
    <citation type="submission" date="2015-08" db="EMBL/GenBank/DDBJ databases">
        <title>Genomes of Isolates from Cabo Rojo, PR.</title>
        <authorList>
            <person name="Sanchez-Nieves R.L."/>
            <person name="Montalvo-Rodriguez R."/>
        </authorList>
    </citation>
    <scope>NUCLEOTIDE SEQUENCE [LARGE SCALE GENOMIC DNA]</scope>
    <source>
        <strain evidence="3 4">SL3</strain>
    </source>
</reference>
<organism evidence="3 4">
    <name type="scientific">Haloarcula rubripromontorii</name>
    <dbReference type="NCBI Taxonomy" id="1705562"/>
    <lineage>
        <taxon>Archaea</taxon>
        <taxon>Methanobacteriati</taxon>
        <taxon>Methanobacteriota</taxon>
        <taxon>Stenosarchaea group</taxon>
        <taxon>Halobacteria</taxon>
        <taxon>Halobacteriales</taxon>
        <taxon>Haloarculaceae</taxon>
        <taxon>Haloarcula</taxon>
    </lineage>
</organism>
<evidence type="ECO:0000256" key="1">
    <source>
        <dbReference type="ARBA" id="ARBA00022741"/>
    </source>
</evidence>
<dbReference type="AlphaFoldDB" id="A0A0N0U9V0"/>
<dbReference type="OrthoDB" id="49711at2157"/>
<dbReference type="RefSeq" id="WP_053966453.1">
    <property type="nucleotide sequence ID" value="NZ_LIUF01000001.1"/>
</dbReference>
<dbReference type="InterPro" id="IPR055549">
    <property type="entry name" value="DUF7125"/>
</dbReference>
<evidence type="ECO:0000313" key="3">
    <source>
        <dbReference type="EMBL" id="KOX94683.1"/>
    </source>
</evidence>
<dbReference type="Proteomes" id="UP000037729">
    <property type="component" value="Unassembled WGS sequence"/>
</dbReference>
<keyword evidence="1" id="KW-0547">Nucleotide-binding</keyword>
<dbReference type="GO" id="GO:0005524">
    <property type="term" value="F:ATP binding"/>
    <property type="evidence" value="ECO:0007669"/>
    <property type="project" value="UniProtKB-KW"/>
</dbReference>
<sequence length="221" mass="24403">MGNGSVDAARGETVTQRFEMGVRALDRQLNGGIPTGSLVTLLAEPASQAELFLSEFVARQETVYLSGEQAPTTIASALRSQRETYDDLAVSQLDREAPVSDALAHVKGLTEGSLLVVDPVEPLERADTGEFRAFLETLQARLTQTNSVAVLHALKHDATPSQRHRTEYTSDMVLDLETERRDDAIENRLYIPKFRGGRALTEPIRLDLTDRIRVDTTRDIA</sequence>
<gene>
    <name evidence="3" type="ORF">AMS69_02155</name>
</gene>
<dbReference type="PATRIC" id="fig|1705562.3.peg.1376"/>
<evidence type="ECO:0000256" key="2">
    <source>
        <dbReference type="ARBA" id="ARBA00022840"/>
    </source>
</evidence>